<dbReference type="AlphaFoldDB" id="A0A6B8J5S5"/>
<proteinExistence type="predicted"/>
<evidence type="ECO:0000313" key="2">
    <source>
        <dbReference type="Proteomes" id="UP000625930"/>
    </source>
</evidence>
<name>A0A6B8J5S5_STEMA</name>
<organism evidence="1 2">
    <name type="scientific">Stenotrophomonas maltophilia</name>
    <name type="common">Pseudomonas maltophilia</name>
    <name type="synonym">Xanthomonas maltophilia</name>
    <dbReference type="NCBI Taxonomy" id="40324"/>
    <lineage>
        <taxon>Bacteria</taxon>
        <taxon>Pseudomonadati</taxon>
        <taxon>Pseudomonadota</taxon>
        <taxon>Gammaproteobacteria</taxon>
        <taxon>Lysobacterales</taxon>
        <taxon>Lysobacteraceae</taxon>
        <taxon>Stenotrophomonas</taxon>
        <taxon>Stenotrophomonas maltophilia group</taxon>
    </lineage>
</organism>
<sequence>MTVLPFRRHGVRRVAQIEAALQQRLDHWRAQWAAEPGHCEVEVADVALPASPGQWWHCTGTSAFAHLDNNGLERIAAALAAVPGRESSPIAAGIGRRAFADLLRELVPSAAEVIAGAAPMAALCDARHGVLCFSVSLPGAEVLLYLPLAACDALVPIPASVSRPVLASRRSALLASTVSLYATLELGNADLDVASTLRPGETLRTSRIADAVVKLQSADGHTVFSASLHSSEGRKALRCINDTTQPGMK</sequence>
<protein>
    <submittedName>
        <fullName evidence="1">Uncharacterized protein</fullName>
    </submittedName>
</protein>
<reference evidence="1" key="1">
    <citation type="submission" date="2020-11" db="EMBL/GenBank/DDBJ databases">
        <title>Enhanced detection system for hospital associated transmission using whole genome sequencing surveillance.</title>
        <authorList>
            <person name="Harrison L.H."/>
            <person name="Van Tyne D."/>
            <person name="Marsh J.W."/>
            <person name="Griffith M.P."/>
            <person name="Snyder D.J."/>
            <person name="Cooper V.S."/>
            <person name="Mustapha M."/>
        </authorList>
    </citation>
    <scope>NUCLEOTIDE SEQUENCE</scope>
    <source>
        <strain evidence="1">STEN00091</strain>
    </source>
</reference>
<comment type="caution">
    <text evidence="1">The sequence shown here is derived from an EMBL/GenBank/DDBJ whole genome shotgun (WGS) entry which is preliminary data.</text>
</comment>
<dbReference type="EMBL" id="JADUNP010000011">
    <property type="protein sequence ID" value="MBH1652075.1"/>
    <property type="molecule type" value="Genomic_DNA"/>
</dbReference>
<dbReference type="RefSeq" id="WP_154262692.1">
    <property type="nucleotide sequence ID" value="NZ_CP040438.1"/>
</dbReference>
<dbReference type="Proteomes" id="UP000625930">
    <property type="component" value="Unassembled WGS sequence"/>
</dbReference>
<evidence type="ECO:0000313" key="1">
    <source>
        <dbReference type="EMBL" id="MBH1652075.1"/>
    </source>
</evidence>
<accession>A0A6B8J5S5</accession>
<gene>
    <name evidence="1" type="ORF">I5U67_07835</name>
</gene>